<reference evidence="1 2" key="1">
    <citation type="submission" date="2018-06" db="EMBL/GenBank/DDBJ databases">
        <title>Complete genome of Desulfovibrio marinus P48SEP.</title>
        <authorList>
            <person name="Crispim J.S."/>
            <person name="Vidigal P.M.P."/>
            <person name="Silva L.C.F."/>
            <person name="Araujo L.C."/>
            <person name="Laguardia C.N."/>
            <person name="Dias R.S."/>
            <person name="Sousa M.P."/>
            <person name="Paula S.O."/>
            <person name="Silva C."/>
        </authorList>
    </citation>
    <scope>NUCLEOTIDE SEQUENCE [LARGE SCALE GENOMIC DNA]</scope>
    <source>
        <strain evidence="1 2">P48SEP</strain>
    </source>
</reference>
<dbReference type="Proteomes" id="UP000434052">
    <property type="component" value="Unassembled WGS sequence"/>
</dbReference>
<dbReference type="OrthoDB" id="5465288at2"/>
<gene>
    <name evidence="1" type="ORF">DQK91_05120</name>
</gene>
<organism evidence="1 2">
    <name type="scientific">Oceanidesulfovibrio marinus</name>
    <dbReference type="NCBI Taxonomy" id="370038"/>
    <lineage>
        <taxon>Bacteria</taxon>
        <taxon>Pseudomonadati</taxon>
        <taxon>Thermodesulfobacteriota</taxon>
        <taxon>Desulfovibrionia</taxon>
        <taxon>Desulfovibrionales</taxon>
        <taxon>Desulfovibrionaceae</taxon>
        <taxon>Oceanidesulfovibrio</taxon>
    </lineage>
</organism>
<evidence type="ECO:0000313" key="1">
    <source>
        <dbReference type="EMBL" id="TVM36030.1"/>
    </source>
</evidence>
<comment type="caution">
    <text evidence="1">The sequence shown here is derived from an EMBL/GenBank/DDBJ whole genome shotgun (WGS) entry which is preliminary data.</text>
</comment>
<evidence type="ECO:0008006" key="3">
    <source>
        <dbReference type="Google" id="ProtNLM"/>
    </source>
</evidence>
<dbReference type="Gene3D" id="2.60.120.10">
    <property type="entry name" value="Jelly Rolls"/>
    <property type="match status" value="1"/>
</dbReference>
<dbReference type="SUPFAM" id="SSF51182">
    <property type="entry name" value="RmlC-like cupins"/>
    <property type="match status" value="1"/>
</dbReference>
<dbReference type="EMBL" id="QMIF01000002">
    <property type="protein sequence ID" value="TVM36030.1"/>
    <property type="molecule type" value="Genomic_DNA"/>
</dbReference>
<dbReference type="InterPro" id="IPR014710">
    <property type="entry name" value="RmlC-like_jellyroll"/>
</dbReference>
<dbReference type="InterPro" id="IPR011051">
    <property type="entry name" value="RmlC_Cupin_sf"/>
</dbReference>
<sequence length="99" mass="10923">MSESPHVPDITRLFIGAGNEFEVEVVLAGSEDMSPKEPHDYLEYIVVVTGAIILERSDEDTPQKHVAPALIELPPGTVHQIDAQEDDTKLVIIHPDRTV</sequence>
<dbReference type="RefSeq" id="WP_144234362.1">
    <property type="nucleotide sequence ID" value="NZ_QMIF01000002.1"/>
</dbReference>
<proteinExistence type="predicted"/>
<name>A0A6P1ZL41_9BACT</name>
<accession>A0A6P1ZL41</accession>
<dbReference type="AlphaFoldDB" id="A0A6P1ZL41"/>
<evidence type="ECO:0000313" key="2">
    <source>
        <dbReference type="Proteomes" id="UP000434052"/>
    </source>
</evidence>
<protein>
    <recommendedName>
        <fullName evidence="3">Cupin domain-containing protein</fullName>
    </recommendedName>
</protein>